<dbReference type="InterPro" id="IPR036866">
    <property type="entry name" value="RibonucZ/Hydroxyglut_hydro"/>
</dbReference>
<dbReference type="EMBL" id="JAXAVX010000004">
    <property type="protein sequence ID" value="MDX8152035.1"/>
    <property type="molecule type" value="Genomic_DNA"/>
</dbReference>
<organism evidence="1 2">
    <name type="scientific">Patulibacter brassicae</name>
    <dbReference type="NCBI Taxonomy" id="1705717"/>
    <lineage>
        <taxon>Bacteria</taxon>
        <taxon>Bacillati</taxon>
        <taxon>Actinomycetota</taxon>
        <taxon>Thermoleophilia</taxon>
        <taxon>Solirubrobacterales</taxon>
        <taxon>Patulibacteraceae</taxon>
        <taxon>Patulibacter</taxon>
    </lineage>
</organism>
<dbReference type="RefSeq" id="WP_319954190.1">
    <property type="nucleotide sequence ID" value="NZ_JAXAVX010000004.1"/>
</dbReference>
<comment type="caution">
    <text evidence="1">The sequence shown here is derived from an EMBL/GenBank/DDBJ whole genome shotgun (WGS) entry which is preliminary data.</text>
</comment>
<reference evidence="1 2" key="1">
    <citation type="submission" date="2023-11" db="EMBL/GenBank/DDBJ databases">
        <authorList>
            <person name="Xu M."/>
            <person name="Jiang T."/>
        </authorList>
    </citation>
    <scope>NUCLEOTIDE SEQUENCE [LARGE SCALE GENOMIC DNA]</scope>
    <source>
        <strain evidence="1 2">SD</strain>
    </source>
</reference>
<gene>
    <name evidence="1" type="ORF">SK069_10555</name>
</gene>
<evidence type="ECO:0000313" key="1">
    <source>
        <dbReference type="EMBL" id="MDX8152035.1"/>
    </source>
</evidence>
<evidence type="ECO:0000313" key="2">
    <source>
        <dbReference type="Proteomes" id="UP001277761"/>
    </source>
</evidence>
<sequence>MDVTLHEHALGLTWVVDEPMERASHALRVDGRIWLVDPVAWEPALEAARGLGEVAGVLQLLDRHARDGAAVASRFGVPLRPLPRALPEAPFELRRLVDRPWWREVALWWPAERALIVPEAVATATYYGLGRSLGVHPMLRLRPPAGLRGLDPEHVLGGHGAPLHGPTARAALHEALARSRGDLPRFLRRLPAMARELR</sequence>
<keyword evidence="2" id="KW-1185">Reference proteome</keyword>
<protein>
    <recommendedName>
        <fullName evidence="3">MBL fold metallo-hydrolase</fullName>
    </recommendedName>
</protein>
<name>A0ABU4VJP0_9ACTN</name>
<dbReference type="Proteomes" id="UP001277761">
    <property type="component" value="Unassembled WGS sequence"/>
</dbReference>
<proteinExistence type="predicted"/>
<accession>A0ABU4VJP0</accession>
<evidence type="ECO:0008006" key="3">
    <source>
        <dbReference type="Google" id="ProtNLM"/>
    </source>
</evidence>
<dbReference type="SUPFAM" id="SSF56281">
    <property type="entry name" value="Metallo-hydrolase/oxidoreductase"/>
    <property type="match status" value="1"/>
</dbReference>